<feature type="domain" description="Putative endonuclease Z1" evidence="1">
    <location>
        <begin position="412"/>
        <end position="636"/>
    </location>
</feature>
<dbReference type="Pfam" id="PF10593">
    <property type="entry name" value="Z1"/>
    <property type="match status" value="1"/>
</dbReference>
<keyword evidence="2" id="KW-0378">Hydrolase</keyword>
<gene>
    <name evidence="2" type="ORF">EHYA_07372</name>
</gene>
<keyword evidence="2" id="KW-0547">Nucleotide-binding</keyword>
<dbReference type="EMBL" id="BIFH01000034">
    <property type="protein sequence ID" value="GCD99650.1"/>
    <property type="molecule type" value="Genomic_DNA"/>
</dbReference>
<dbReference type="InterPro" id="IPR018310">
    <property type="entry name" value="Put_endonuclease_Z1-dom"/>
</dbReference>
<keyword evidence="2" id="KW-0347">Helicase</keyword>
<protein>
    <submittedName>
        <fullName evidence="2">DEAD/DEAH box helicase</fullName>
    </submittedName>
</protein>
<keyword evidence="3" id="KW-1185">Reference proteome</keyword>
<dbReference type="OrthoDB" id="436461at2"/>
<dbReference type="RefSeq" id="WP_160161691.1">
    <property type="nucleotide sequence ID" value="NZ_BIFH01000034.1"/>
</dbReference>
<keyword evidence="2" id="KW-0067">ATP-binding</keyword>
<dbReference type="Proteomes" id="UP000286931">
    <property type="component" value="Unassembled WGS sequence"/>
</dbReference>
<dbReference type="GO" id="GO:0004386">
    <property type="term" value="F:helicase activity"/>
    <property type="evidence" value="ECO:0007669"/>
    <property type="project" value="UniProtKB-KW"/>
</dbReference>
<proteinExistence type="predicted"/>
<comment type="caution">
    <text evidence="2">The sequence shown here is derived from an EMBL/GenBank/DDBJ whole genome shotgun (WGS) entry which is preliminary data.</text>
</comment>
<evidence type="ECO:0000259" key="1">
    <source>
        <dbReference type="Pfam" id="PF10593"/>
    </source>
</evidence>
<accession>A0A401YYM9</accession>
<reference evidence="2 3" key="1">
    <citation type="submission" date="2018-12" db="EMBL/GenBank/DDBJ databases">
        <title>Draft genome sequence of Embleya hyalina NBRC 13850T.</title>
        <authorList>
            <person name="Komaki H."/>
            <person name="Hosoyama A."/>
            <person name="Kimura A."/>
            <person name="Ichikawa N."/>
            <person name="Tamura T."/>
        </authorList>
    </citation>
    <scope>NUCLEOTIDE SEQUENCE [LARGE SCALE GENOMIC DNA]</scope>
    <source>
        <strain evidence="2 3">NBRC 13850</strain>
    </source>
</reference>
<evidence type="ECO:0000313" key="2">
    <source>
        <dbReference type="EMBL" id="GCD99650.1"/>
    </source>
</evidence>
<dbReference type="AlphaFoldDB" id="A0A401YYM9"/>
<evidence type="ECO:0000313" key="3">
    <source>
        <dbReference type="Proteomes" id="UP000286931"/>
    </source>
</evidence>
<name>A0A401YYM9_9ACTN</name>
<sequence length="894" mass="99796">MTSGGEGVERHMQVLRALMERDGLTVDQALVKVPGLIPDEDHDAVREAWKAQSSVVIQVLEPTELSAAGPRSWFETHDTSQGYYWTRQRSFLKFELKRKDAEVDNIDLSSDRVLAHLEDPQHREPFDVRGLVVGHVQSGKTSNFSALIAKAADAGYKIVIVLSGLHNSLRQQTQRRLQRDLGHEDSPTGVGQGVAEKWWTWMTGEGLDGDFVPHTNTACLQGQSQVILVVKKNKSRLDRLIDWIDRVPEHVPVLVIDDEADQASVNTGGNRGDRGPALEELDLTSADFDAEGPASDELDPSAINLRVRRLLGLFARCSYVAYTATPFANVLINPDANDHEAGEDLFPRDFILTLPHPPGTDYVGTERLFGRDELMGDAEGTDGLDVIRIVPDADVSQVVPTGGNAAVRVPASLRAALCDYLLASAGRLARAETDRPCTMLVHVDVKKDAQDRLAEVIGAELSSMRQSWRYDRTEFEPQLRERWDRDFRPLTASMNIDADVSFETIEPYLDPLLGRGVEVRVLNSNHGNEIDFDVEPTLKAVLVGGNKLSRGVTIEGLLVSYYVRRTPYYDTLLQMGRWFGYRGDHVDLTRLYSTQQLVGWFHDLATIEEELRRQIEDYVRRGLTPLRAAPRIRSHARMQPTARNKMRDAALVEQAFDGRKLQTLRFPFGIGSPTTAFEENLALTRRLLSGLGAPVHVHAGHFGWNRVDAQPVLEFVEAFSSISQGSFERESIVDYIRDRVRVNELTLWHILVSGLHDPGATVDLGIVDHPKIGMITRSRKSTDPQSLGVVTEPGDESFGLTDTQKTEAERFYQSDPRVRLADAYRCSRTPQEGLLVLYPIDPNSQPGSNAKLRRALFEPNAPRPDCVMAYSISFPHTRTIGDAQYLSGPRSERA</sequence>
<organism evidence="2 3">
    <name type="scientific">Embleya hyalina</name>
    <dbReference type="NCBI Taxonomy" id="516124"/>
    <lineage>
        <taxon>Bacteria</taxon>
        <taxon>Bacillati</taxon>
        <taxon>Actinomycetota</taxon>
        <taxon>Actinomycetes</taxon>
        <taxon>Kitasatosporales</taxon>
        <taxon>Streptomycetaceae</taxon>
        <taxon>Embleya</taxon>
    </lineage>
</organism>